<evidence type="ECO:0000313" key="3">
    <source>
        <dbReference type="Proteomes" id="UP000527355"/>
    </source>
</evidence>
<feature type="region of interest" description="Disordered" evidence="1">
    <location>
        <begin position="1"/>
        <end position="181"/>
    </location>
</feature>
<accession>A0A7J7WX49</accession>
<dbReference type="AlphaFoldDB" id="A0A7J7WX49"/>
<dbReference type="OrthoDB" id="8963734at2759"/>
<gene>
    <name evidence="2" type="ORF">mMyoMyo1_015855</name>
</gene>
<evidence type="ECO:0000313" key="2">
    <source>
        <dbReference type="EMBL" id="KAF6341898.1"/>
    </source>
</evidence>
<organism evidence="2 3">
    <name type="scientific">Myotis myotis</name>
    <name type="common">Greater mouse-eared bat</name>
    <name type="synonym">Vespertilio myotis</name>
    <dbReference type="NCBI Taxonomy" id="51298"/>
    <lineage>
        <taxon>Eukaryota</taxon>
        <taxon>Metazoa</taxon>
        <taxon>Chordata</taxon>
        <taxon>Craniata</taxon>
        <taxon>Vertebrata</taxon>
        <taxon>Euteleostomi</taxon>
        <taxon>Mammalia</taxon>
        <taxon>Eutheria</taxon>
        <taxon>Laurasiatheria</taxon>
        <taxon>Chiroptera</taxon>
        <taxon>Yangochiroptera</taxon>
        <taxon>Vespertilionidae</taxon>
        <taxon>Myotis</taxon>
    </lineage>
</organism>
<dbReference type="Proteomes" id="UP000527355">
    <property type="component" value="Unassembled WGS sequence"/>
</dbReference>
<keyword evidence="3" id="KW-1185">Reference proteome</keyword>
<reference evidence="2 3" key="1">
    <citation type="journal article" date="2020" name="Nature">
        <title>Six reference-quality genomes reveal evolution of bat adaptations.</title>
        <authorList>
            <person name="Jebb D."/>
            <person name="Huang Z."/>
            <person name="Pippel M."/>
            <person name="Hughes G.M."/>
            <person name="Lavrichenko K."/>
            <person name="Devanna P."/>
            <person name="Winkler S."/>
            <person name="Jermiin L.S."/>
            <person name="Skirmuntt E.C."/>
            <person name="Katzourakis A."/>
            <person name="Burkitt-Gray L."/>
            <person name="Ray D.A."/>
            <person name="Sullivan K.A.M."/>
            <person name="Roscito J.G."/>
            <person name="Kirilenko B.M."/>
            <person name="Davalos L.M."/>
            <person name="Corthals A.P."/>
            <person name="Power M.L."/>
            <person name="Jones G."/>
            <person name="Ransome R.D."/>
            <person name="Dechmann D.K.N."/>
            <person name="Locatelli A.G."/>
            <person name="Puechmaille S.J."/>
            <person name="Fedrigo O."/>
            <person name="Jarvis E.D."/>
            <person name="Hiller M."/>
            <person name="Vernes S.C."/>
            <person name="Myers E.W."/>
            <person name="Teeling E.C."/>
        </authorList>
    </citation>
    <scope>NUCLEOTIDE SEQUENCE [LARGE SCALE GENOMIC DNA]</scope>
    <source>
        <strain evidence="2">MMyoMyo1</strain>
        <tissue evidence="2">Flight muscle</tissue>
    </source>
</reference>
<feature type="compositionally biased region" description="Gly residues" evidence="1">
    <location>
        <begin position="148"/>
        <end position="158"/>
    </location>
</feature>
<feature type="compositionally biased region" description="Low complexity" evidence="1">
    <location>
        <begin position="99"/>
        <end position="116"/>
    </location>
</feature>
<proteinExistence type="predicted"/>
<protein>
    <submittedName>
        <fullName evidence="2">Proline rich 18</fullName>
    </submittedName>
</protein>
<dbReference type="InterPro" id="IPR031369">
    <property type="entry name" value="PRR18"/>
</dbReference>
<dbReference type="Pfam" id="PF15671">
    <property type="entry name" value="PRR18"/>
    <property type="match status" value="1"/>
</dbReference>
<dbReference type="VEuPathDB" id="HostDB:GeneID_118659813"/>
<comment type="caution">
    <text evidence="2">The sequence shown here is derived from an EMBL/GenBank/DDBJ whole genome shotgun (WGS) entry which is preliminary data.</text>
</comment>
<sequence>MLRRLRGSMPFPPPPARAPGVPAARPSPRRPGAPRKAAAPARAPPAPAPPAAREKLRPEAPPSRSWPSATLPRPPAPARAPAPPDPGRSPVRTAGTVGPAAAARSSPRLPPEAARPAQRRHPERQLLARPRRPPLSPAADARAQVAGPRGGGDPGGLGARRPVAPLLPRGPHTPRRPDLRRALPVSLLSARHRDHDHDVEAAEEEAAAPDEGLVRRCTAWLRGVEAAAAARALDALPHLSAL</sequence>
<dbReference type="EMBL" id="JABWUV010000007">
    <property type="protein sequence ID" value="KAF6341898.1"/>
    <property type="molecule type" value="Genomic_DNA"/>
</dbReference>
<feature type="compositionally biased region" description="Pro residues" evidence="1">
    <location>
        <begin position="72"/>
        <end position="87"/>
    </location>
</feature>
<name>A0A7J7WX49_MYOMY</name>
<evidence type="ECO:0000256" key="1">
    <source>
        <dbReference type="SAM" id="MobiDB-lite"/>
    </source>
</evidence>